<dbReference type="Proteomes" id="UP000024635">
    <property type="component" value="Unassembled WGS sequence"/>
</dbReference>
<evidence type="ECO:0000313" key="3">
    <source>
        <dbReference type="Proteomes" id="UP000024635"/>
    </source>
</evidence>
<evidence type="ECO:0000256" key="1">
    <source>
        <dbReference type="SAM" id="MobiDB-lite"/>
    </source>
</evidence>
<feature type="compositionally biased region" description="Polar residues" evidence="1">
    <location>
        <begin position="58"/>
        <end position="68"/>
    </location>
</feature>
<dbReference type="AlphaFoldDB" id="A0A016W6R5"/>
<protein>
    <submittedName>
        <fullName evidence="2">Uncharacterized protein</fullName>
    </submittedName>
</protein>
<sequence>MRRGIINLCNTARTDSRFTVATVRNDSINGADKDEYAHLNETEKLAMVNELTVGIGGSTASARDSTGTAPERTGETPLILAEFQSN</sequence>
<keyword evidence="3" id="KW-1185">Reference proteome</keyword>
<feature type="region of interest" description="Disordered" evidence="1">
    <location>
        <begin position="57"/>
        <end position="76"/>
    </location>
</feature>
<dbReference type="EMBL" id="JARK01000820">
    <property type="protein sequence ID" value="EYC34972.1"/>
    <property type="molecule type" value="Genomic_DNA"/>
</dbReference>
<proteinExistence type="predicted"/>
<comment type="caution">
    <text evidence="2">The sequence shown here is derived from an EMBL/GenBank/DDBJ whole genome shotgun (WGS) entry which is preliminary data.</text>
</comment>
<evidence type="ECO:0000313" key="2">
    <source>
        <dbReference type="EMBL" id="EYC34972.1"/>
    </source>
</evidence>
<organism evidence="2 3">
    <name type="scientific">Ancylostoma ceylanicum</name>
    <dbReference type="NCBI Taxonomy" id="53326"/>
    <lineage>
        <taxon>Eukaryota</taxon>
        <taxon>Metazoa</taxon>
        <taxon>Ecdysozoa</taxon>
        <taxon>Nematoda</taxon>
        <taxon>Chromadorea</taxon>
        <taxon>Rhabditida</taxon>
        <taxon>Rhabditina</taxon>
        <taxon>Rhabditomorpha</taxon>
        <taxon>Strongyloidea</taxon>
        <taxon>Ancylostomatidae</taxon>
        <taxon>Ancylostomatinae</taxon>
        <taxon>Ancylostoma</taxon>
    </lineage>
</organism>
<gene>
    <name evidence="2" type="primary">Acey_s1221.g3766</name>
    <name evidence="2" type="ORF">Y032_1221g3766</name>
</gene>
<reference evidence="3" key="1">
    <citation type="journal article" date="2015" name="Nat. Genet.">
        <title>The genome and transcriptome of the zoonotic hookworm Ancylostoma ceylanicum identify infection-specific gene families.</title>
        <authorList>
            <person name="Schwarz E.M."/>
            <person name="Hu Y."/>
            <person name="Antoshechkin I."/>
            <person name="Miller M.M."/>
            <person name="Sternberg P.W."/>
            <person name="Aroian R.V."/>
        </authorList>
    </citation>
    <scope>NUCLEOTIDE SEQUENCE</scope>
    <source>
        <strain evidence="3">HY135</strain>
    </source>
</reference>
<name>A0A016W6R5_9BILA</name>
<accession>A0A016W6R5</accession>